<comment type="caution">
    <text evidence="3">The sequence shown here is derived from an EMBL/GenBank/DDBJ whole genome shotgun (WGS) entry which is preliminary data.</text>
</comment>
<dbReference type="GO" id="GO:0051536">
    <property type="term" value="F:iron-sulfur cluster binding"/>
    <property type="evidence" value="ECO:0007669"/>
    <property type="project" value="InterPro"/>
</dbReference>
<sequence length="181" mass="19842">MAKVKIASTWLEACSGCHMSLLDMDERIVELIQAGVEFTSTPITDLKHPPEEGVDIGIIEGAIGTDLHEEEAKHLRKKCKILIAIGDCAVFGGIVTMRNYFSREEVLTRGYLETESTKDGKIPTSDELGKLLPKVKAVKDIVKVDFYIPGCPPPADSIYTALKELLGGRVPVLKGDLLKYD</sequence>
<evidence type="ECO:0000313" key="3">
    <source>
        <dbReference type="EMBL" id="MBT9144745.1"/>
    </source>
</evidence>
<dbReference type="GO" id="GO:0047985">
    <property type="term" value="F:hydrogen dehydrogenase activity"/>
    <property type="evidence" value="ECO:0007669"/>
    <property type="project" value="UniProtKB-EC"/>
</dbReference>
<dbReference type="SUPFAM" id="SSF56770">
    <property type="entry name" value="HydA/Nqo6-like"/>
    <property type="match status" value="1"/>
</dbReference>
<name>A0A9E2BIG5_PSYF1</name>
<dbReference type="Proteomes" id="UP000811545">
    <property type="component" value="Unassembled WGS sequence"/>
</dbReference>
<evidence type="ECO:0000259" key="2">
    <source>
        <dbReference type="Pfam" id="PF01058"/>
    </source>
</evidence>
<gene>
    <name evidence="3" type="primary">hoxY</name>
    <name evidence="3" type="ORF">DDT42_00593</name>
</gene>
<evidence type="ECO:0000256" key="1">
    <source>
        <dbReference type="ARBA" id="ARBA00023002"/>
    </source>
</evidence>
<keyword evidence="1 3" id="KW-0560">Oxidoreductase</keyword>
<feature type="domain" description="NADH:ubiquinone oxidoreductase-like 20kDa subunit" evidence="2">
    <location>
        <begin position="14"/>
        <end position="164"/>
    </location>
</feature>
<dbReference type="PANTHER" id="PTHR42845">
    <property type="entry name" value="COENZYME F420-REDUCING HYDROGENASE, GAMMA SUBUNIT"/>
    <property type="match status" value="1"/>
</dbReference>
<reference evidence="3 4" key="1">
    <citation type="journal article" date="2021" name="bioRxiv">
        <title>Unique metabolic strategies in Hadean analogues reveal hints for primordial physiology.</title>
        <authorList>
            <person name="Nobu M.K."/>
            <person name="Nakai R."/>
            <person name="Tamazawa S."/>
            <person name="Mori H."/>
            <person name="Toyoda A."/>
            <person name="Ijiri A."/>
            <person name="Suzuki S."/>
            <person name="Kurokawa K."/>
            <person name="Kamagata Y."/>
            <person name="Tamaki H."/>
        </authorList>
    </citation>
    <scope>NUCLEOTIDE SEQUENCE [LARGE SCALE GENOMIC DNA]</scope>
    <source>
        <strain evidence="3">BS525</strain>
    </source>
</reference>
<dbReference type="InterPro" id="IPR037024">
    <property type="entry name" value="NiFe_Hase_small_N_sf"/>
</dbReference>
<protein>
    <submittedName>
        <fullName evidence="3">NAD-reducing hydrogenase HoxS subunit delta</fullName>
        <ecNumber evidence="3">1.12.1.2</ecNumber>
    </submittedName>
</protein>
<dbReference type="PANTHER" id="PTHR42845:SF1">
    <property type="entry name" value="HYDROGENASE SMALL SUBUNIT"/>
    <property type="match status" value="1"/>
</dbReference>
<evidence type="ECO:0000313" key="4">
    <source>
        <dbReference type="Proteomes" id="UP000811545"/>
    </source>
</evidence>
<dbReference type="InterPro" id="IPR051349">
    <property type="entry name" value="Hydrogenase_assoc-protein"/>
</dbReference>
<dbReference type="EC" id="1.12.1.2" evidence="3"/>
<proteinExistence type="predicted"/>
<organism evidence="3 4">
    <name type="scientific">Psychracetigena formicireducens</name>
    <dbReference type="NCBI Taxonomy" id="2986056"/>
    <lineage>
        <taxon>Bacteria</taxon>
        <taxon>Bacillati</taxon>
        <taxon>Candidatus Lithacetigenota</taxon>
        <taxon>Candidatus Psychracetigena</taxon>
    </lineage>
</organism>
<accession>A0A9E2BIG5</accession>
<dbReference type="EMBL" id="QLTW01000020">
    <property type="protein sequence ID" value="MBT9144745.1"/>
    <property type="molecule type" value="Genomic_DNA"/>
</dbReference>
<dbReference type="Pfam" id="PF01058">
    <property type="entry name" value="Oxidored_q6"/>
    <property type="match status" value="1"/>
</dbReference>
<dbReference type="Gene3D" id="3.40.50.700">
    <property type="entry name" value="NADH:ubiquinone oxidoreductase-like, 20kDa subunit"/>
    <property type="match status" value="1"/>
</dbReference>
<dbReference type="InterPro" id="IPR006137">
    <property type="entry name" value="NADH_UbQ_OxRdtase-like_20kDa"/>
</dbReference>
<dbReference type="AlphaFoldDB" id="A0A9E2BIG5"/>